<evidence type="ECO:0000259" key="3">
    <source>
        <dbReference type="Pfam" id="PF16415"/>
    </source>
</evidence>
<dbReference type="Pfam" id="PF04054">
    <property type="entry name" value="Not1"/>
    <property type="match status" value="1"/>
</dbReference>
<evidence type="ECO:0000313" key="4">
    <source>
        <dbReference type="EMBL" id="KAK8893263.1"/>
    </source>
</evidence>
<dbReference type="Gene3D" id="1.25.40.800">
    <property type="match status" value="1"/>
</dbReference>
<dbReference type="InterPro" id="IPR007196">
    <property type="entry name" value="CCR4-Not_Not1_C"/>
</dbReference>
<feature type="domain" description="CCR4-Not complex component Not1 C-terminal" evidence="2">
    <location>
        <begin position="798"/>
        <end position="1089"/>
    </location>
</feature>
<dbReference type="InterPro" id="IPR032191">
    <property type="entry name" value="CNOT1_CAF1_bind"/>
</dbReference>
<dbReference type="Pfam" id="PF16415">
    <property type="entry name" value="CNOT1_CAF1_bind"/>
    <property type="match status" value="1"/>
</dbReference>
<dbReference type="Gene3D" id="1.25.40.790">
    <property type="match status" value="1"/>
</dbReference>
<protein>
    <recommendedName>
        <fullName evidence="6">CCR4-Not complex component Not1 C-terminal domain-containing protein</fullName>
    </recommendedName>
</protein>
<dbReference type="InterPro" id="IPR040398">
    <property type="entry name" value="Not1"/>
</dbReference>
<comment type="caution">
    <text evidence="4">The sequence shown here is derived from an EMBL/GenBank/DDBJ whole genome shotgun (WGS) entry which is preliminary data.</text>
</comment>
<evidence type="ECO:0000256" key="1">
    <source>
        <dbReference type="SAM" id="MobiDB-lite"/>
    </source>
</evidence>
<accession>A0ABR2KQG7</accession>
<name>A0ABR2KQG7_9EUKA</name>
<feature type="compositionally biased region" description="Low complexity" evidence="1">
    <location>
        <begin position="643"/>
        <end position="652"/>
    </location>
</feature>
<gene>
    <name evidence="4" type="ORF">M9Y10_021680</name>
</gene>
<evidence type="ECO:0000259" key="2">
    <source>
        <dbReference type="Pfam" id="PF04054"/>
    </source>
</evidence>
<dbReference type="PANTHER" id="PTHR13162:SF8">
    <property type="entry name" value="CCR4-NOT TRANSCRIPTION COMPLEX SUBUNIT 1"/>
    <property type="match status" value="1"/>
</dbReference>
<dbReference type="Gene3D" id="1.25.40.180">
    <property type="match status" value="1"/>
</dbReference>
<feature type="region of interest" description="Disordered" evidence="1">
    <location>
        <begin position="601"/>
        <end position="659"/>
    </location>
</feature>
<dbReference type="PANTHER" id="PTHR13162">
    <property type="entry name" value="CCR4-NOT TRANSCRIPTION COMPLEX"/>
    <property type="match status" value="1"/>
</dbReference>
<dbReference type="Proteomes" id="UP001470230">
    <property type="component" value="Unassembled WGS sequence"/>
</dbReference>
<reference evidence="4 5" key="1">
    <citation type="submission" date="2024-04" db="EMBL/GenBank/DDBJ databases">
        <title>Tritrichomonas musculus Genome.</title>
        <authorList>
            <person name="Alves-Ferreira E."/>
            <person name="Grigg M."/>
            <person name="Lorenzi H."/>
            <person name="Galac M."/>
        </authorList>
    </citation>
    <scope>NUCLEOTIDE SEQUENCE [LARGE SCALE GENOMIC DNA]</scope>
    <source>
        <strain evidence="4 5">EAF2021</strain>
    </source>
</reference>
<organism evidence="4 5">
    <name type="scientific">Tritrichomonas musculus</name>
    <dbReference type="NCBI Taxonomy" id="1915356"/>
    <lineage>
        <taxon>Eukaryota</taxon>
        <taxon>Metamonada</taxon>
        <taxon>Parabasalia</taxon>
        <taxon>Tritrichomonadida</taxon>
        <taxon>Tritrichomonadidae</taxon>
        <taxon>Tritrichomonas</taxon>
    </lineage>
</organism>
<proteinExistence type="predicted"/>
<feature type="domain" description="CCR4-NOT transcription complex subunit 1 CAF1-binding" evidence="3">
    <location>
        <begin position="259"/>
        <end position="363"/>
    </location>
</feature>
<keyword evidence="5" id="KW-1185">Reference proteome</keyword>
<evidence type="ECO:0008006" key="6">
    <source>
        <dbReference type="Google" id="ProtNLM"/>
    </source>
</evidence>
<dbReference type="EMBL" id="JAPFFF010000003">
    <property type="protein sequence ID" value="KAK8893263.1"/>
    <property type="molecule type" value="Genomic_DNA"/>
</dbReference>
<evidence type="ECO:0000313" key="5">
    <source>
        <dbReference type="Proteomes" id="UP001470230"/>
    </source>
</evidence>
<feature type="compositionally biased region" description="Low complexity" evidence="1">
    <location>
        <begin position="603"/>
        <end position="633"/>
    </location>
</feature>
<sequence>MKKCRYPASLLDDFSGELIQEAHSILSLSLPEIYTTLIKLYDKKQNLLLLCILRLLLDIPVNDSSVVLVGWFVINGLVPAPTLNLFFHNLLLKAATDEGRTHLILFGQSILPCLSKYSIISNYLSSIPSLSILNCNLYTAVFQISHEPVQFESIDYRKYYVIPKMKDYYPNITKIDPPPAFLSNVPLIQPKPNIFSSIEFAATLSPDEQRLYCVNLCLTYSPPSVRLHFPPLLSAVCAYTRLLLYDSSNLGWNAFEIHPQLERMGSWICTLSLEHGPPPPLHILNIALLIRECAASGSLGHCLVFLNALFSRCSKKYMPPNPLTVSVLSVLSACYHVVNLRTDIKKNIERFCSIFNTNIELYHFREIFIPSNSFDCSSQFIQTNSQTMFQSSTLIPLSSLYNTEEIAMNENNENFNTDDIKVCNDIEVINAYFHYVPNREMLPRDLQELYANAERIEKYYFLDSASHSFRKPNPVGSTHENDQELLQCFVSLALADSPVLAKTAAKLFKKKTKVLTSSIDLCPLFRCAFPNRYVLAACLERKCFAPEDVNSLFSELLTNEQIGPIVRPMISSFMSMCFQYCPGYAFTSVCEILGIIPHRNIKNDNSNTNNSSINTNSSNNNSNSSLHNNQNKNKNSKNKNKKPMNSNSNSNSHFLDPNKSLPPPLKMHASLLNSFLTFVTNKDEKNRSAFFQKVGDASVPQIISLVSFVFSVTKKQSKQSCPTKIDYSAIDELCFTLGKCANRIYSRSNDKFISNCFEVAKSIAPAAPPLLLFRFVHGLLAHFHLRKSKEPIMELLENQLHPSKLPYFAICWLQLVMEKHVLPHLITTNEERPMQFCLNFVLTAISLLIKIPEVFYRGVVRILMTIAAATPQFFASYYALLIEKIPLRFVQLRNIILSACDERDLPIPFIGFKFDDELKTKVNLISIISKSLTSLLPKSEVENNSNFIANILISSWKEEIENDDFEDECNYYDEAMNGFNNFVIPRIIWQFVLFTIDESIKNLTSNSPNIESSQINSLPISQLYIEIQNICSNEKGILFLLYNSIMDQLRYKNRHTCMASILIRALFENGNDDQKEIILVCLIKRLLCMSQPPKSVNSLFKQITLIYGSEVQRIFKQNGEMLTFNTAVSIINSFTIRKSKSANSIV</sequence>